<sequence length="178" mass="21167">LFIQCKNLDSGQLTESNIDKIRQLPRTHLLRVKHVNPIDNRPLIIRPVPGLPFKQINHQLGWYHIEIDHNDKNVILYLAGKQRIERYALFNLSTDDTMEICPWDQLTIEDFGIENEIITGIYMKHIKPVSFRKHVYCAYNWYLFFYRKIVAYLKSIFDEMLNMCLSVYLQIGSTQTYN</sequence>
<dbReference type="AlphaFoldDB" id="A0A183JQ37"/>
<accession>A0A183JQ37</accession>
<proteinExistence type="predicted"/>
<reference evidence="1" key="1">
    <citation type="submission" date="2016-06" db="UniProtKB">
        <authorList>
            <consortium name="WormBaseParasite"/>
        </authorList>
    </citation>
    <scope>IDENTIFICATION</scope>
</reference>
<dbReference type="WBParaSite" id="SCUD_0000482401-mRNA-1">
    <property type="protein sequence ID" value="SCUD_0000482401-mRNA-1"/>
    <property type="gene ID" value="SCUD_0000482401"/>
</dbReference>
<name>A0A183JQ37_9TREM</name>
<protein>
    <submittedName>
        <fullName evidence="1">FERM domain-containing protein</fullName>
    </submittedName>
</protein>
<dbReference type="STRING" id="6186.A0A183JQ37"/>
<organism evidence="1">
    <name type="scientific">Schistosoma curassoni</name>
    <dbReference type="NCBI Taxonomy" id="6186"/>
    <lineage>
        <taxon>Eukaryota</taxon>
        <taxon>Metazoa</taxon>
        <taxon>Spiralia</taxon>
        <taxon>Lophotrochozoa</taxon>
        <taxon>Platyhelminthes</taxon>
        <taxon>Trematoda</taxon>
        <taxon>Digenea</taxon>
        <taxon>Strigeidida</taxon>
        <taxon>Schistosomatoidea</taxon>
        <taxon>Schistosomatidae</taxon>
        <taxon>Schistosoma</taxon>
    </lineage>
</organism>
<evidence type="ECO:0000313" key="1">
    <source>
        <dbReference type="WBParaSite" id="SCUD_0000482401-mRNA-1"/>
    </source>
</evidence>